<dbReference type="HOGENOM" id="CLU_3060797_0_0_0"/>
<dbReference type="EMBL" id="CP002193">
    <property type="protein sequence ID" value="AFD27620.1"/>
    <property type="molecule type" value="Genomic_DNA"/>
</dbReference>
<gene>
    <name evidence="2" type="ordered locus">DGo_PB0351</name>
</gene>
<evidence type="ECO:0000313" key="3">
    <source>
        <dbReference type="Proteomes" id="UP000007575"/>
    </source>
</evidence>
<feature type="transmembrane region" description="Helical" evidence="1">
    <location>
        <begin position="15"/>
        <end position="48"/>
    </location>
</feature>
<dbReference type="RefSeq" id="WP_014686714.1">
    <property type="nucleotide sequence ID" value="NC_017791.1"/>
</dbReference>
<evidence type="ECO:0000313" key="2">
    <source>
        <dbReference type="EMBL" id="AFD27620.1"/>
    </source>
</evidence>
<sequence length="53" mass="5559">MSAPTPRPGTGRQVLLLMVVLVLGMALGVTCRDLILTVVGALVSAWAIIGDRR</sequence>
<name>H8H273_DEIGI</name>
<keyword evidence="1" id="KW-0472">Membrane</keyword>
<keyword evidence="1" id="KW-1133">Transmembrane helix</keyword>
<keyword evidence="2" id="KW-0614">Plasmid</keyword>
<dbReference type="PATRIC" id="fig|745776.4.peg.3676"/>
<dbReference type="KEGG" id="dgo:DGo_PB0351"/>
<dbReference type="Proteomes" id="UP000007575">
    <property type="component" value="Plasmid P2"/>
</dbReference>
<accession>H8H273</accession>
<proteinExistence type="predicted"/>
<organism evidence="2 3">
    <name type="scientific">Deinococcus gobiensis (strain DSM 21396 / JCM 16679 / CGMCC 1.7299 / I-0)</name>
    <dbReference type="NCBI Taxonomy" id="745776"/>
    <lineage>
        <taxon>Bacteria</taxon>
        <taxon>Thermotogati</taxon>
        <taxon>Deinococcota</taxon>
        <taxon>Deinococci</taxon>
        <taxon>Deinococcales</taxon>
        <taxon>Deinococcaceae</taxon>
        <taxon>Deinococcus</taxon>
    </lineage>
</organism>
<keyword evidence="3" id="KW-1185">Reference proteome</keyword>
<reference evidence="2 3" key="1">
    <citation type="journal article" date="2012" name="PLoS ONE">
        <title>Genome sequence and transcriptome analysis of the radioresistant bacterium Deinococcus gobiensis: insights into the extreme environmental adaptations.</title>
        <authorList>
            <person name="Yuan M."/>
            <person name="Chen M."/>
            <person name="Zhang W."/>
            <person name="Lu W."/>
            <person name="Wang J."/>
            <person name="Yang M."/>
            <person name="Zhao P."/>
            <person name="Tang R."/>
            <person name="Li X."/>
            <person name="Hao Y."/>
            <person name="Zhou Z."/>
            <person name="Zhan Y."/>
            <person name="Yu H."/>
            <person name="Teng C."/>
            <person name="Yan Y."/>
            <person name="Ping S."/>
            <person name="Wang Y."/>
            <person name="Lin M."/>
        </authorList>
    </citation>
    <scope>NUCLEOTIDE SEQUENCE [LARGE SCALE GENOMIC DNA]</scope>
    <source>
        <strain evidence="3">DSM 21396 / JCM 16679 / CGMCC 1.7299 / I-0</strain>
    </source>
</reference>
<protein>
    <submittedName>
        <fullName evidence="2">Uncharacterized protein</fullName>
    </submittedName>
</protein>
<geneLocation type="plasmid" evidence="2 3">
    <name>P2</name>
</geneLocation>
<dbReference type="AlphaFoldDB" id="H8H273"/>
<keyword evidence="1" id="KW-0812">Transmembrane</keyword>
<evidence type="ECO:0000256" key="1">
    <source>
        <dbReference type="SAM" id="Phobius"/>
    </source>
</evidence>